<feature type="region of interest" description="Disordered" evidence="1">
    <location>
        <begin position="14"/>
        <end position="41"/>
    </location>
</feature>
<sequence>MTAFDLGSIGLIVDRPGATPAPTRPVTPTDPPQYPHTPWRPRVVDTSYIDGDFHTETCQDTRDLIELAFAPALHLARAA</sequence>
<feature type="compositionally biased region" description="Pro residues" evidence="1">
    <location>
        <begin position="22"/>
        <end position="35"/>
    </location>
</feature>
<gene>
    <name evidence="2" type="ORF">OIE14_10985</name>
</gene>
<keyword evidence="3" id="KW-1185">Reference proteome</keyword>
<reference evidence="2 3" key="1">
    <citation type="submission" date="2022-10" db="EMBL/GenBank/DDBJ databases">
        <title>The complete genomes of actinobacterial strains from the NBC collection.</title>
        <authorList>
            <person name="Joergensen T.S."/>
            <person name="Alvarez Arevalo M."/>
            <person name="Sterndorff E.B."/>
            <person name="Faurdal D."/>
            <person name="Vuksanovic O."/>
            <person name="Mourched A.-S."/>
            <person name="Charusanti P."/>
            <person name="Shaw S."/>
            <person name="Blin K."/>
            <person name="Weber T."/>
        </authorList>
    </citation>
    <scope>NUCLEOTIDE SEQUENCE [LARGE SCALE GENOMIC DNA]</scope>
    <source>
        <strain evidence="2 3">NBC 01809</strain>
    </source>
</reference>
<proteinExistence type="predicted"/>
<protein>
    <submittedName>
        <fullName evidence="2">Uncharacterized protein</fullName>
    </submittedName>
</protein>
<evidence type="ECO:0000313" key="3">
    <source>
        <dbReference type="Proteomes" id="UP001334804"/>
    </source>
</evidence>
<dbReference type="RefSeq" id="WP_326564523.1">
    <property type="nucleotide sequence ID" value="NZ_CP109071.1"/>
</dbReference>
<evidence type="ECO:0000313" key="2">
    <source>
        <dbReference type="EMBL" id="WSA34517.1"/>
    </source>
</evidence>
<accession>A0ABZ1EJW0</accession>
<dbReference type="Proteomes" id="UP001334804">
    <property type="component" value="Chromosome"/>
</dbReference>
<name>A0ABZ1EJW0_9ACTN</name>
<dbReference type="EMBL" id="CP109071">
    <property type="protein sequence ID" value="WSA34517.1"/>
    <property type="molecule type" value="Genomic_DNA"/>
</dbReference>
<organism evidence="2 3">
    <name type="scientific">Micromonospora peucetia</name>
    <dbReference type="NCBI Taxonomy" id="47871"/>
    <lineage>
        <taxon>Bacteria</taxon>
        <taxon>Bacillati</taxon>
        <taxon>Actinomycetota</taxon>
        <taxon>Actinomycetes</taxon>
        <taxon>Micromonosporales</taxon>
        <taxon>Micromonosporaceae</taxon>
        <taxon>Micromonospora</taxon>
    </lineage>
</organism>
<evidence type="ECO:0000256" key="1">
    <source>
        <dbReference type="SAM" id="MobiDB-lite"/>
    </source>
</evidence>